<name>A0A9P9XBD8_9PEZI</name>
<feature type="chain" id="PRO_5040135996" description="Secreted protein" evidence="1">
    <location>
        <begin position="20"/>
        <end position="175"/>
    </location>
</feature>
<reference evidence="2" key="1">
    <citation type="submission" date="2019-01" db="EMBL/GenBank/DDBJ databases">
        <title>Colletotrichum abscissum LGMF1257.</title>
        <authorList>
            <person name="Baroncelli R."/>
        </authorList>
    </citation>
    <scope>NUCLEOTIDE SEQUENCE</scope>
    <source>
        <strain evidence="2">Ca142</strain>
    </source>
</reference>
<keyword evidence="3" id="KW-1185">Reference proteome</keyword>
<feature type="signal peptide" evidence="1">
    <location>
        <begin position="1"/>
        <end position="19"/>
    </location>
</feature>
<evidence type="ECO:0000313" key="2">
    <source>
        <dbReference type="EMBL" id="KAI3545704.1"/>
    </source>
</evidence>
<evidence type="ECO:0000313" key="3">
    <source>
        <dbReference type="Proteomes" id="UP001056436"/>
    </source>
</evidence>
<dbReference type="OrthoDB" id="10329313at2759"/>
<accession>A0A9P9XBD8</accession>
<dbReference type="Proteomes" id="UP001056436">
    <property type="component" value="Unassembled WGS sequence"/>
</dbReference>
<evidence type="ECO:0008006" key="4">
    <source>
        <dbReference type="Google" id="ProtNLM"/>
    </source>
</evidence>
<sequence>MFFTNVVTVTAIVLGLAHAQIEVDARFYRTASDSGAVGWDTADFYLNAHGMGPRITGTFYSRKNTNDCSVPLCTNLDAAQCCQPELLNALSGGKYIDRNDDITYSKQISLNAGTHKGCVETDSYVYKAFNGHVYYVKKSNASLSTSIESLWSLREYDLLKEFIIRHADLIREERT</sequence>
<protein>
    <recommendedName>
        <fullName evidence="4">Secreted protein</fullName>
    </recommendedName>
</protein>
<organism evidence="2 3">
    <name type="scientific">Colletotrichum abscissum</name>
    <dbReference type="NCBI Taxonomy" id="1671311"/>
    <lineage>
        <taxon>Eukaryota</taxon>
        <taxon>Fungi</taxon>
        <taxon>Dikarya</taxon>
        <taxon>Ascomycota</taxon>
        <taxon>Pezizomycotina</taxon>
        <taxon>Sordariomycetes</taxon>
        <taxon>Hypocreomycetidae</taxon>
        <taxon>Glomerellales</taxon>
        <taxon>Glomerellaceae</taxon>
        <taxon>Colletotrichum</taxon>
        <taxon>Colletotrichum acutatum species complex</taxon>
    </lineage>
</organism>
<dbReference type="AlphaFoldDB" id="A0A9P9XBD8"/>
<proteinExistence type="predicted"/>
<evidence type="ECO:0000256" key="1">
    <source>
        <dbReference type="SAM" id="SignalP"/>
    </source>
</evidence>
<keyword evidence="1" id="KW-0732">Signal</keyword>
<gene>
    <name evidence="2" type="ORF">CABS02_09242</name>
</gene>
<dbReference type="EMBL" id="SDAQ01000060">
    <property type="protein sequence ID" value="KAI3545704.1"/>
    <property type="molecule type" value="Genomic_DNA"/>
</dbReference>
<comment type="caution">
    <text evidence="2">The sequence shown here is derived from an EMBL/GenBank/DDBJ whole genome shotgun (WGS) entry which is preliminary data.</text>
</comment>